<dbReference type="InterPro" id="IPR021858">
    <property type="entry name" value="Fun_TF"/>
</dbReference>
<dbReference type="AlphaFoldDB" id="A0A6A6JVA8"/>
<dbReference type="PANTHER" id="PTHR37540">
    <property type="entry name" value="TRANSCRIPTION FACTOR (ACR-2), PUTATIVE-RELATED-RELATED"/>
    <property type="match status" value="1"/>
</dbReference>
<feature type="region of interest" description="Disordered" evidence="1">
    <location>
        <begin position="50"/>
        <end position="144"/>
    </location>
</feature>
<evidence type="ECO:0000256" key="1">
    <source>
        <dbReference type="SAM" id="MobiDB-lite"/>
    </source>
</evidence>
<feature type="compositionally biased region" description="Polar residues" evidence="1">
    <location>
        <begin position="9"/>
        <end position="20"/>
    </location>
</feature>
<sequence length="630" mass="69800">MEHQIDFQDGTNAGNGSNKPLQKFMFIDPTSHGANAKPNKAVRSFVMHHARRAKPWSTRQKKHDRVLKPKSKAKTAESSITNPQESREATVVSATPNPTAQERTSTRRGRDTQTGLTPASARKGSPRRWGTLPSGEGNASVIPRNQDVRAAAPRALARHDGFALGVTDPFDCLPVKLDKKKSAMLHYFVSAICPLLIPVDIYHSSTNLLKTHWVASSLQNITSPPFAYALLTSSALLLMLQGLCRLDEVLYFKSKAISEINKLLSDPNTSVADGNIAAVFTLLTLEEYQLVPGNQSRDEADWSELQRKIHLNGLCTMISQRGGLSALSTNRCLQTFIMMHSTAHATTTFKSPYTTLLDSTGRHPRYPTAPSPPPNLREGVIHLFRNLKLPQSLLDILTDLALFTHDTSSWYAYRHSPVDPLELQKHGCVLNARLLSWYSGHSRNRDNQEEGTQGFMQDAIALASLVYVIRITQPFGPGFRGQLFMTVKKLRTALGRAPASRWVDSEDALLWTVTMGALASLGTNEFSYFKKYGREAFAGWRGKEKGVEDLLGRMRSGLWLSVLMDEEVKPVWVEMRIVTDETVTALEEDANEGEGVTAETETDVKGEDAVGRLTGARFFSPEAEVRGNDE</sequence>
<protein>
    <submittedName>
        <fullName evidence="2">Uncharacterized protein</fullName>
    </submittedName>
</protein>
<proteinExistence type="predicted"/>
<keyword evidence="3" id="KW-1185">Reference proteome</keyword>
<dbReference type="OrthoDB" id="5386330at2759"/>
<feature type="region of interest" description="Disordered" evidence="1">
    <location>
        <begin position="1"/>
        <end position="22"/>
    </location>
</feature>
<dbReference type="EMBL" id="ML986485">
    <property type="protein sequence ID" value="KAF2280175.1"/>
    <property type="molecule type" value="Genomic_DNA"/>
</dbReference>
<name>A0A6A6JVA8_WESOR</name>
<dbReference type="GeneID" id="54549406"/>
<accession>A0A6A6JVA8</accession>
<dbReference type="PANTHER" id="PTHR37540:SF5">
    <property type="entry name" value="TRANSCRIPTION FACTOR DOMAIN-CONTAINING PROTEIN"/>
    <property type="match status" value="1"/>
</dbReference>
<dbReference type="Proteomes" id="UP000800097">
    <property type="component" value="Unassembled WGS sequence"/>
</dbReference>
<dbReference type="RefSeq" id="XP_033657713.1">
    <property type="nucleotide sequence ID" value="XM_033796231.1"/>
</dbReference>
<feature type="compositionally biased region" description="Polar residues" evidence="1">
    <location>
        <begin position="92"/>
        <end position="103"/>
    </location>
</feature>
<gene>
    <name evidence="2" type="ORF">EI97DRAFT_391056</name>
</gene>
<evidence type="ECO:0000313" key="3">
    <source>
        <dbReference type="Proteomes" id="UP000800097"/>
    </source>
</evidence>
<dbReference type="Pfam" id="PF11951">
    <property type="entry name" value="Fungal_trans_2"/>
    <property type="match status" value="1"/>
</dbReference>
<reference evidence="2" key="1">
    <citation type="journal article" date="2020" name="Stud. Mycol.">
        <title>101 Dothideomycetes genomes: a test case for predicting lifestyles and emergence of pathogens.</title>
        <authorList>
            <person name="Haridas S."/>
            <person name="Albert R."/>
            <person name="Binder M."/>
            <person name="Bloem J."/>
            <person name="Labutti K."/>
            <person name="Salamov A."/>
            <person name="Andreopoulos B."/>
            <person name="Baker S."/>
            <person name="Barry K."/>
            <person name="Bills G."/>
            <person name="Bluhm B."/>
            <person name="Cannon C."/>
            <person name="Castanera R."/>
            <person name="Culley D."/>
            <person name="Daum C."/>
            <person name="Ezra D."/>
            <person name="Gonzalez J."/>
            <person name="Henrissat B."/>
            <person name="Kuo A."/>
            <person name="Liang C."/>
            <person name="Lipzen A."/>
            <person name="Lutzoni F."/>
            <person name="Magnuson J."/>
            <person name="Mondo S."/>
            <person name="Nolan M."/>
            <person name="Ohm R."/>
            <person name="Pangilinan J."/>
            <person name="Park H.-J."/>
            <person name="Ramirez L."/>
            <person name="Alfaro M."/>
            <person name="Sun H."/>
            <person name="Tritt A."/>
            <person name="Yoshinaga Y."/>
            <person name="Zwiers L.-H."/>
            <person name="Turgeon B."/>
            <person name="Goodwin S."/>
            <person name="Spatafora J."/>
            <person name="Crous P."/>
            <person name="Grigoriev I."/>
        </authorList>
    </citation>
    <scope>NUCLEOTIDE SEQUENCE</scope>
    <source>
        <strain evidence="2">CBS 379.55</strain>
    </source>
</reference>
<evidence type="ECO:0000313" key="2">
    <source>
        <dbReference type="EMBL" id="KAF2280175.1"/>
    </source>
</evidence>
<feature type="compositionally biased region" description="Basic residues" evidence="1">
    <location>
        <begin position="50"/>
        <end position="73"/>
    </location>
</feature>
<organism evidence="2 3">
    <name type="scientific">Westerdykella ornata</name>
    <dbReference type="NCBI Taxonomy" id="318751"/>
    <lineage>
        <taxon>Eukaryota</taxon>
        <taxon>Fungi</taxon>
        <taxon>Dikarya</taxon>
        <taxon>Ascomycota</taxon>
        <taxon>Pezizomycotina</taxon>
        <taxon>Dothideomycetes</taxon>
        <taxon>Pleosporomycetidae</taxon>
        <taxon>Pleosporales</taxon>
        <taxon>Sporormiaceae</taxon>
        <taxon>Westerdykella</taxon>
    </lineage>
</organism>